<accession>B8FVR7</accession>
<name>B8FVR7_DESHD</name>
<organism evidence="11 12">
    <name type="scientific">Desulfitobacterium hafniense (strain DSM 10664 / DCB-2)</name>
    <dbReference type="NCBI Taxonomy" id="272564"/>
    <lineage>
        <taxon>Bacteria</taxon>
        <taxon>Bacillati</taxon>
        <taxon>Bacillota</taxon>
        <taxon>Clostridia</taxon>
        <taxon>Eubacteriales</taxon>
        <taxon>Desulfitobacteriaceae</taxon>
        <taxon>Desulfitobacterium</taxon>
    </lineage>
</organism>
<evidence type="ECO:0000313" key="12">
    <source>
        <dbReference type="Proteomes" id="UP000007726"/>
    </source>
</evidence>
<dbReference type="KEGG" id="dhd:Dhaf_4466"/>
<feature type="transmembrane region" description="Helical" evidence="9">
    <location>
        <begin position="392"/>
        <end position="414"/>
    </location>
</feature>
<comment type="similarity">
    <text evidence="2 9">Belongs to the ABC-2 integral membrane protein family.</text>
</comment>
<gene>
    <name evidence="11" type="ordered locus">Dhaf_4466</name>
</gene>
<protein>
    <recommendedName>
        <fullName evidence="9">Transport permease protein</fullName>
    </recommendedName>
</protein>
<feature type="transmembrane region" description="Helical" evidence="9">
    <location>
        <begin position="251"/>
        <end position="274"/>
    </location>
</feature>
<evidence type="ECO:0000256" key="6">
    <source>
        <dbReference type="ARBA" id="ARBA00022692"/>
    </source>
</evidence>
<keyword evidence="3 9" id="KW-0813">Transport</keyword>
<comment type="subcellular location">
    <subcellularLocation>
        <location evidence="1">Cell inner membrane</location>
        <topology evidence="1">Multi-pass membrane protein</topology>
    </subcellularLocation>
    <subcellularLocation>
        <location evidence="9">Cell membrane</location>
        <topology evidence="9">Multi-pass membrane protein</topology>
    </subcellularLocation>
</comment>
<evidence type="ECO:0000256" key="1">
    <source>
        <dbReference type="ARBA" id="ARBA00004429"/>
    </source>
</evidence>
<evidence type="ECO:0000256" key="2">
    <source>
        <dbReference type="ARBA" id="ARBA00007783"/>
    </source>
</evidence>
<dbReference type="GO" id="GO:0140359">
    <property type="term" value="F:ABC-type transporter activity"/>
    <property type="evidence" value="ECO:0007669"/>
    <property type="project" value="InterPro"/>
</dbReference>
<evidence type="ECO:0000256" key="7">
    <source>
        <dbReference type="ARBA" id="ARBA00022989"/>
    </source>
</evidence>
<dbReference type="GO" id="GO:0015920">
    <property type="term" value="P:lipopolysaccharide transport"/>
    <property type="evidence" value="ECO:0007669"/>
    <property type="project" value="TreeGrafter"/>
</dbReference>
<dbReference type="GO" id="GO:0005886">
    <property type="term" value="C:plasma membrane"/>
    <property type="evidence" value="ECO:0007669"/>
    <property type="project" value="UniProtKB-SubCell"/>
</dbReference>
<sequence>MRDCLIFFIAYVVLVVSFYFIAGDSLQRVINITDMVDAKTTSGEITTERTVKQDFIMRNDTLEYLVVKGATYDRENNDTLLITILDQQGTALATSELDTKGLENGDDWTISLSNPIFGVKGQTLTLVVRSERGTPGNAVTFVYGDSYAASRFEVGAQIPENELLRVDDVPLDGTLCLSVVSSTKLAFGQYYWYGAATVGVLLLIYLIVIVVNTKRGKETGIVRLVSFFERYSFLIKQLVSRDFKNKYKRSALGVLWSFLNPLLTMLVLYLVFSTLFQSNIRNYPVYLLSGLVCWNFFSEASSMCLMSITGNAALLTKVYVPMFIYPLSRAISSLINFLLALVPLFAVLIITKVSLTAEFFLLPFGIVCLFLFSLGIGLILASSMVFFRDTQFLWGVIAMLWMYLTPIFYLESIIPRQWMLLYKMNPMYHIISFFRIILIENVSPEPKAYLLCLLAAIIPLTVGIIIFKKTKDKFILYI</sequence>
<evidence type="ECO:0000256" key="3">
    <source>
        <dbReference type="ARBA" id="ARBA00022448"/>
    </source>
</evidence>
<dbReference type="Pfam" id="PF01061">
    <property type="entry name" value="ABC2_membrane"/>
    <property type="match status" value="1"/>
</dbReference>
<feature type="transmembrane region" description="Helical" evidence="9">
    <location>
        <begin position="448"/>
        <end position="467"/>
    </location>
</feature>
<evidence type="ECO:0000259" key="10">
    <source>
        <dbReference type="PROSITE" id="PS51012"/>
    </source>
</evidence>
<dbReference type="HOGENOM" id="CLU_565798_0_0_9"/>
<dbReference type="InterPro" id="IPR013525">
    <property type="entry name" value="ABC2_TM"/>
</dbReference>
<dbReference type="AlphaFoldDB" id="B8FVR7"/>
<keyword evidence="6 9" id="KW-0812">Transmembrane</keyword>
<dbReference type="PANTHER" id="PTHR30413">
    <property type="entry name" value="INNER MEMBRANE TRANSPORT PERMEASE"/>
    <property type="match status" value="1"/>
</dbReference>
<evidence type="ECO:0000256" key="5">
    <source>
        <dbReference type="ARBA" id="ARBA00022519"/>
    </source>
</evidence>
<keyword evidence="8 9" id="KW-0472">Membrane</keyword>
<feature type="domain" description="ABC transmembrane type-2" evidence="10">
    <location>
        <begin position="252"/>
        <end position="470"/>
    </location>
</feature>
<evidence type="ECO:0000256" key="4">
    <source>
        <dbReference type="ARBA" id="ARBA00022475"/>
    </source>
</evidence>
<feature type="transmembrane region" description="Helical" evidence="9">
    <location>
        <begin position="190"/>
        <end position="211"/>
    </location>
</feature>
<proteinExistence type="inferred from homology"/>
<dbReference type="EMBL" id="CP001336">
    <property type="protein sequence ID" value="ACL22469.1"/>
    <property type="molecule type" value="Genomic_DNA"/>
</dbReference>
<keyword evidence="4 9" id="KW-1003">Cell membrane</keyword>
<feature type="transmembrane region" description="Helical" evidence="9">
    <location>
        <begin position="5"/>
        <end position="22"/>
    </location>
</feature>
<dbReference type="PANTHER" id="PTHR30413:SF8">
    <property type="entry name" value="TRANSPORT PERMEASE PROTEIN"/>
    <property type="match status" value="1"/>
</dbReference>
<dbReference type="Proteomes" id="UP000007726">
    <property type="component" value="Chromosome"/>
</dbReference>
<keyword evidence="5" id="KW-0997">Cell inner membrane</keyword>
<evidence type="ECO:0000313" key="11">
    <source>
        <dbReference type="EMBL" id="ACL22469.1"/>
    </source>
</evidence>
<evidence type="ECO:0000256" key="9">
    <source>
        <dbReference type="RuleBase" id="RU361157"/>
    </source>
</evidence>
<evidence type="ECO:0000256" key="8">
    <source>
        <dbReference type="ARBA" id="ARBA00023136"/>
    </source>
</evidence>
<feature type="transmembrane region" description="Helical" evidence="9">
    <location>
        <begin position="330"/>
        <end position="350"/>
    </location>
</feature>
<feature type="transmembrane region" description="Helical" evidence="9">
    <location>
        <begin position="304"/>
        <end position="324"/>
    </location>
</feature>
<keyword evidence="7 9" id="KW-1133">Transmembrane helix</keyword>
<dbReference type="InterPro" id="IPR047817">
    <property type="entry name" value="ABC2_TM_bact-type"/>
</dbReference>
<feature type="transmembrane region" description="Helical" evidence="9">
    <location>
        <begin position="359"/>
        <end position="386"/>
    </location>
</feature>
<dbReference type="PROSITE" id="PS51012">
    <property type="entry name" value="ABC_TM2"/>
    <property type="match status" value="1"/>
</dbReference>
<reference evidence="11 12" key="1">
    <citation type="journal article" date="2012" name="BMC Microbiol.">
        <title>Genome sequence of Desulfitobacterium hafniense DCB-2, a Gram-positive anaerobe capable of dehalogenation and metal reduction.</title>
        <authorList>
            <person name="Kim S.H."/>
            <person name="Harzman C."/>
            <person name="Davis J.K."/>
            <person name="Hutcheson R."/>
            <person name="Broderick J.B."/>
            <person name="Marsh T.L."/>
            <person name="Tiedje J.M."/>
        </authorList>
    </citation>
    <scope>NUCLEOTIDE SEQUENCE [LARGE SCALE GENOMIC DNA]</scope>
    <source>
        <strain evidence="12">DSM 10664 / DCB-2</strain>
    </source>
</reference>